<feature type="chain" id="PRO_5012482403" description="DUF4214 domain-containing protein" evidence="1">
    <location>
        <begin position="29"/>
        <end position="162"/>
    </location>
</feature>
<evidence type="ECO:0000313" key="3">
    <source>
        <dbReference type="Proteomes" id="UP000185860"/>
    </source>
</evidence>
<proteinExistence type="predicted"/>
<evidence type="ECO:0008006" key="4">
    <source>
        <dbReference type="Google" id="ProtNLM"/>
    </source>
</evidence>
<protein>
    <recommendedName>
        <fullName evidence="4">DUF4214 domain-containing protein</fullName>
    </recommendedName>
</protein>
<dbReference type="STRING" id="454136.NIES2119_13160"/>
<organism evidence="2 3">
    <name type="scientific">[Phormidium ambiguum] IAM M-71</name>
    <dbReference type="NCBI Taxonomy" id="454136"/>
    <lineage>
        <taxon>Bacteria</taxon>
        <taxon>Bacillati</taxon>
        <taxon>Cyanobacteriota</taxon>
        <taxon>Cyanophyceae</taxon>
        <taxon>Oscillatoriophycideae</taxon>
        <taxon>Aerosakkonematales</taxon>
        <taxon>Aerosakkonemataceae</taxon>
        <taxon>Floridanema</taxon>
    </lineage>
</organism>
<feature type="signal peptide" evidence="1">
    <location>
        <begin position="1"/>
        <end position="28"/>
    </location>
</feature>
<sequence>MKVKKFTHLIIATSAFLLTINLANPVQALDCGWQELFSPILRGNTERQRQSHLGKLSDIEQINQIYIEVLGREVDFSGIVTWTKELDRYRTICDIRRDIAYSREAEAAINQMYQEVLGRNVDKKNLEIWKNVLAKGTSLYRIRLYLEKYREEIEKKSQQNQS</sequence>
<dbReference type="OrthoDB" id="457805at2"/>
<keyword evidence="1" id="KW-0732">Signal</keyword>
<evidence type="ECO:0000256" key="1">
    <source>
        <dbReference type="SAM" id="SignalP"/>
    </source>
</evidence>
<dbReference type="AlphaFoldDB" id="A0A1U7IKJ0"/>
<comment type="caution">
    <text evidence="2">The sequence shown here is derived from an EMBL/GenBank/DDBJ whole genome shotgun (WGS) entry which is preliminary data.</text>
</comment>
<dbReference type="Proteomes" id="UP000185860">
    <property type="component" value="Unassembled WGS sequence"/>
</dbReference>
<reference evidence="2 3" key="1">
    <citation type="submission" date="2016-11" db="EMBL/GenBank/DDBJ databases">
        <title>Draft Genome Sequences of Nine Cyanobacterial Strains from Diverse Habitats.</title>
        <authorList>
            <person name="Zhu T."/>
            <person name="Hou S."/>
            <person name="Lu X."/>
            <person name="Hess W.R."/>
        </authorList>
    </citation>
    <scope>NUCLEOTIDE SEQUENCE [LARGE SCALE GENOMIC DNA]</scope>
    <source>
        <strain evidence="2 3">IAM M-71</strain>
    </source>
</reference>
<evidence type="ECO:0000313" key="2">
    <source>
        <dbReference type="EMBL" id="OKH37648.1"/>
    </source>
</evidence>
<gene>
    <name evidence="2" type="ORF">NIES2119_13160</name>
</gene>
<accession>A0A1U7IKJ0</accession>
<name>A0A1U7IKJ0_9CYAN</name>
<dbReference type="EMBL" id="MRCE01000011">
    <property type="protein sequence ID" value="OKH37648.1"/>
    <property type="molecule type" value="Genomic_DNA"/>
</dbReference>
<dbReference type="RefSeq" id="WP_073593935.1">
    <property type="nucleotide sequence ID" value="NZ_MRCE01000011.1"/>
</dbReference>